<feature type="coiled-coil region" evidence="1">
    <location>
        <begin position="156"/>
        <end position="193"/>
    </location>
</feature>
<sequence>MDRGTRTPSTRGVSPSTIFNCTEVLIPDAERDLTPNLPLLHKRINSSFAVSQNTSLNSFSKENKKPPRSSSSKGFLRRNYSTLNKTSADIEPSSHLIDTIENIKNKVEKSFENSSFQQNGDISGFIRNIKDLEGLKHIRSYINEIGKEVVLKKQRYNEIHGEVIERQEKLKKLEEAFELLEKEENETNNLLEVYNFRRDEYRDFQQGLNNEVYYQETLKYMIACRQENSKAMSYPLNTDNLKLKQISQKIKKTGKEIVKYVSKFGEIKKQIEIITGKTEKERKEMEKKVQSELKVFEDYQKLKKCISLEHDRNVTIERQQNNAVQLLKFERKIGELKEEHIIQDEAMKLEKSQEILEKKLIAIQRVSNIATVQDMVPYYQYLLEKNKNLKGTVEQLQTQIDNLTQEKEELAKEADFWKFQDDSYFKLSIQEADIANEELEKKIDEIMRSENNLHKLQELINASVNVLSRVVFQLSDNESSVIEVSEKKLSRALAYASTRLDQMMEILQNHQSVFYIESINTGMEFGSAPSFLRLNNSRQARVENNDRLGFSNKENETSKRN</sequence>
<evidence type="ECO:0000256" key="1">
    <source>
        <dbReference type="SAM" id="Coils"/>
    </source>
</evidence>
<feature type="coiled-coil region" evidence="1">
    <location>
        <begin position="379"/>
        <end position="459"/>
    </location>
</feature>
<dbReference type="Proteomes" id="UP001162131">
    <property type="component" value="Unassembled WGS sequence"/>
</dbReference>
<accession>A0AAU9JXJ6</accession>
<keyword evidence="1" id="KW-0175">Coiled coil</keyword>
<evidence type="ECO:0000256" key="2">
    <source>
        <dbReference type="SAM" id="MobiDB-lite"/>
    </source>
</evidence>
<comment type="caution">
    <text evidence="3">The sequence shown here is derived from an EMBL/GenBank/DDBJ whole genome shotgun (WGS) entry which is preliminary data.</text>
</comment>
<gene>
    <name evidence="3" type="ORF">BSTOLATCC_MIC50851</name>
</gene>
<name>A0AAU9JXJ6_9CILI</name>
<feature type="compositionally biased region" description="Polar residues" evidence="2">
    <location>
        <begin position="68"/>
        <end position="77"/>
    </location>
</feature>
<dbReference type="EMBL" id="CAJZBQ010000051">
    <property type="protein sequence ID" value="CAG9330251.1"/>
    <property type="molecule type" value="Genomic_DNA"/>
</dbReference>
<protein>
    <submittedName>
        <fullName evidence="3">Uncharacterized protein</fullName>
    </submittedName>
</protein>
<dbReference type="AlphaFoldDB" id="A0AAU9JXJ6"/>
<feature type="region of interest" description="Disordered" evidence="2">
    <location>
        <begin position="56"/>
        <end position="77"/>
    </location>
</feature>
<organism evidence="3 4">
    <name type="scientific">Blepharisma stoltei</name>
    <dbReference type="NCBI Taxonomy" id="1481888"/>
    <lineage>
        <taxon>Eukaryota</taxon>
        <taxon>Sar</taxon>
        <taxon>Alveolata</taxon>
        <taxon>Ciliophora</taxon>
        <taxon>Postciliodesmatophora</taxon>
        <taxon>Heterotrichea</taxon>
        <taxon>Heterotrichida</taxon>
        <taxon>Blepharismidae</taxon>
        <taxon>Blepharisma</taxon>
    </lineage>
</organism>
<keyword evidence="4" id="KW-1185">Reference proteome</keyword>
<evidence type="ECO:0000313" key="4">
    <source>
        <dbReference type="Proteomes" id="UP001162131"/>
    </source>
</evidence>
<proteinExistence type="predicted"/>
<reference evidence="3" key="1">
    <citation type="submission" date="2021-09" db="EMBL/GenBank/DDBJ databases">
        <authorList>
            <consortium name="AG Swart"/>
            <person name="Singh M."/>
            <person name="Singh A."/>
            <person name="Seah K."/>
            <person name="Emmerich C."/>
        </authorList>
    </citation>
    <scope>NUCLEOTIDE SEQUENCE</scope>
    <source>
        <strain evidence="3">ATCC30299</strain>
    </source>
</reference>
<evidence type="ECO:0000313" key="3">
    <source>
        <dbReference type="EMBL" id="CAG9330251.1"/>
    </source>
</evidence>